<organism evidence="1 2">
    <name type="scientific">Panagrolaimus sp. JU765</name>
    <dbReference type="NCBI Taxonomy" id="591449"/>
    <lineage>
        <taxon>Eukaryota</taxon>
        <taxon>Metazoa</taxon>
        <taxon>Ecdysozoa</taxon>
        <taxon>Nematoda</taxon>
        <taxon>Chromadorea</taxon>
        <taxon>Rhabditida</taxon>
        <taxon>Tylenchina</taxon>
        <taxon>Panagrolaimomorpha</taxon>
        <taxon>Panagrolaimoidea</taxon>
        <taxon>Panagrolaimidae</taxon>
        <taxon>Panagrolaimus</taxon>
    </lineage>
</organism>
<proteinExistence type="predicted"/>
<name>A0AC34QQA5_9BILA</name>
<sequence>MKPIIFLCFFAIASAWPFERPYFEDYDNYPRGGYGRPQGYYGGGYGRPSYIRPDQFQIQTDYMRPTGGYGRPQNMYPTPNYGNNYPSQPNVDNSQPNFGNSQPNLGTAQPNAWDRPAPNPTTFGNRFASSNPDTQPGMTGQIAVEPATKVAEGVVNTGSQIDTTGVRTFGSSSATAADAAGSDQQPSNGQLTDMNDSNNSGMDGTPSPGFASGSSSAGLFGAAPAGSGTAEPSTLAPETPTINPAATADGALVLG</sequence>
<evidence type="ECO:0000313" key="2">
    <source>
        <dbReference type="WBParaSite" id="JU765_v2.g18271.t1"/>
    </source>
</evidence>
<protein>
    <submittedName>
        <fullName evidence="2">Enamelin</fullName>
    </submittedName>
</protein>
<accession>A0AC34QQA5</accession>
<dbReference type="WBParaSite" id="JU765_v2.g18271.t1">
    <property type="protein sequence ID" value="JU765_v2.g18271.t1"/>
    <property type="gene ID" value="JU765_v2.g18271"/>
</dbReference>
<reference evidence="2" key="1">
    <citation type="submission" date="2022-11" db="UniProtKB">
        <authorList>
            <consortium name="WormBaseParasite"/>
        </authorList>
    </citation>
    <scope>IDENTIFICATION</scope>
</reference>
<evidence type="ECO:0000313" key="1">
    <source>
        <dbReference type="Proteomes" id="UP000887576"/>
    </source>
</evidence>
<dbReference type="Proteomes" id="UP000887576">
    <property type="component" value="Unplaced"/>
</dbReference>